<name>A0A6G8QDX7_9ACTN</name>
<accession>A0A6G8QDX7</accession>
<proteinExistence type="predicted"/>
<evidence type="ECO:0008006" key="3">
    <source>
        <dbReference type="Google" id="ProtNLM"/>
    </source>
</evidence>
<evidence type="ECO:0000313" key="1">
    <source>
        <dbReference type="EMBL" id="QIN84638.1"/>
    </source>
</evidence>
<reference evidence="1 2" key="1">
    <citation type="submission" date="2019-10" db="EMBL/GenBank/DDBJ databases">
        <title>Rubrobacter sp nov SCSIO 52090 isolated from a deep-sea sediment in the South China Sea.</title>
        <authorList>
            <person name="Chen R.W."/>
        </authorList>
    </citation>
    <scope>NUCLEOTIDE SEQUENCE [LARGE SCALE GENOMIC DNA]</scope>
    <source>
        <strain evidence="1 2">SCSIO 52909</strain>
    </source>
</reference>
<dbReference type="Proteomes" id="UP000501452">
    <property type="component" value="Chromosome"/>
</dbReference>
<keyword evidence="2" id="KW-1185">Reference proteome</keyword>
<sequence>MTALSTPAVDLGLLDDVLPLTGADASGGVLAGRKSGGAERELLRKRLESYPPGSALGVDFRSLDFMNFSYADECFGALAQEMYAGGIKDRYVVLIVSPGDQEDILEEIQVSLERRKLAMFCAGKAEGVADLRVVGELPDYLAHTLESVRPGDTNEALAERLDIKLTTCSNRTDRLARLRLLRKQRRQGALGYKQFEFFPVLPAVGFESPQPE</sequence>
<dbReference type="KEGG" id="rub:GBA63_19765"/>
<gene>
    <name evidence="1" type="ORF">GBA63_19765</name>
</gene>
<dbReference type="AlphaFoldDB" id="A0A6G8QDX7"/>
<dbReference type="RefSeq" id="WP_166179023.1">
    <property type="nucleotide sequence ID" value="NZ_CP045119.1"/>
</dbReference>
<dbReference type="EMBL" id="CP045119">
    <property type="protein sequence ID" value="QIN84638.1"/>
    <property type="molecule type" value="Genomic_DNA"/>
</dbReference>
<protein>
    <recommendedName>
        <fullName evidence="3">DUF4325 domain-containing protein</fullName>
    </recommendedName>
</protein>
<evidence type="ECO:0000313" key="2">
    <source>
        <dbReference type="Proteomes" id="UP000501452"/>
    </source>
</evidence>
<organism evidence="1 2">
    <name type="scientific">Rubrobacter tropicus</name>
    <dbReference type="NCBI Taxonomy" id="2653851"/>
    <lineage>
        <taxon>Bacteria</taxon>
        <taxon>Bacillati</taxon>
        <taxon>Actinomycetota</taxon>
        <taxon>Rubrobacteria</taxon>
        <taxon>Rubrobacterales</taxon>
        <taxon>Rubrobacteraceae</taxon>
        <taxon>Rubrobacter</taxon>
    </lineage>
</organism>